<dbReference type="EMBL" id="CP001940">
    <property type="protein sequence ID" value="ADH87072.1"/>
    <property type="molecule type" value="Genomic_DNA"/>
</dbReference>
<evidence type="ECO:0000313" key="1">
    <source>
        <dbReference type="EMBL" id="ADH87072.1"/>
    </source>
</evidence>
<gene>
    <name evidence="1" type="ordered locus">DaAHT2_2407</name>
</gene>
<dbReference type="RefSeq" id="WP_013164584.1">
    <property type="nucleotide sequence ID" value="NC_014216.1"/>
</dbReference>
<keyword evidence="2" id="KW-1185">Reference proteome</keyword>
<evidence type="ECO:0000313" key="2">
    <source>
        <dbReference type="Proteomes" id="UP000001508"/>
    </source>
</evidence>
<reference evidence="2" key="1">
    <citation type="submission" date="2010-02" db="EMBL/GenBank/DDBJ databases">
        <title>Complete sequence of Desulfurivibrio alkaliphilus AHT2.</title>
        <authorList>
            <consortium name="US DOE Joint Genome Institute"/>
            <person name="Pitluck S."/>
            <person name="Chertkov O."/>
            <person name="Detter J.C."/>
            <person name="Han C."/>
            <person name="Tapia R."/>
            <person name="Larimer F."/>
            <person name="Land M."/>
            <person name="Hauser L."/>
            <person name="Kyrpides N."/>
            <person name="Mikhailova N."/>
            <person name="Sorokin D.Y."/>
            <person name="Muyzer G."/>
            <person name="Woyke T."/>
        </authorList>
    </citation>
    <scope>NUCLEOTIDE SEQUENCE [LARGE SCALE GENOMIC DNA]</scope>
    <source>
        <strain evidence="2">DSM 19089 / UNIQEM U267 / AHT2</strain>
    </source>
</reference>
<protein>
    <submittedName>
        <fullName evidence="1">Uncharacterized protein</fullName>
    </submittedName>
</protein>
<dbReference type="HOGENOM" id="CLU_164839_0_0_7"/>
<dbReference type="STRING" id="589865.DaAHT2_2407"/>
<dbReference type="InParanoid" id="D6Z039"/>
<accession>D6Z039</accession>
<dbReference type="KEGG" id="dak:DaAHT2_2407"/>
<sequence length="98" mass="11250">MSKKLFFMYKNPDYVVDGIRSALGQAVENNYAFGAVLTDMPELDEHNKENVDWIRDMEGEMYSTVPSVCEKNELTPITLEELGKQLRDMDLVIPYGIK</sequence>
<proteinExistence type="predicted"/>
<dbReference type="Proteomes" id="UP000001508">
    <property type="component" value="Chromosome"/>
</dbReference>
<name>D6Z039_DESAT</name>
<organism evidence="1 2">
    <name type="scientific">Desulfurivibrio alkaliphilus (strain DSM 19089 / UNIQEM U267 / AHT2)</name>
    <dbReference type="NCBI Taxonomy" id="589865"/>
    <lineage>
        <taxon>Bacteria</taxon>
        <taxon>Pseudomonadati</taxon>
        <taxon>Thermodesulfobacteriota</taxon>
        <taxon>Desulfobulbia</taxon>
        <taxon>Desulfobulbales</taxon>
        <taxon>Desulfobulbaceae</taxon>
        <taxon>Desulfurivibrio</taxon>
    </lineage>
</organism>
<dbReference type="OrthoDB" id="5431272at2"/>
<dbReference type="AlphaFoldDB" id="D6Z039"/>